<evidence type="ECO:0000259" key="3">
    <source>
        <dbReference type="PROSITE" id="PS50983"/>
    </source>
</evidence>
<feature type="signal peptide" evidence="2">
    <location>
        <begin position="1"/>
        <end position="24"/>
    </location>
</feature>
<evidence type="ECO:0000256" key="2">
    <source>
        <dbReference type="SAM" id="SignalP"/>
    </source>
</evidence>
<proteinExistence type="inferred from homology"/>
<sequence>MPLKPLLLLAGVALLASGCSSTTASEPTGSAITVQSCGQDLKLKAPAKRIFVVDNDPVANLEALGAVDRVVGATARLNPGLYEQSTYQFFDKLGTTVATKNATGGSVVSQESILATQPDLVIAADVTVDRPALEAAGVPVYIPAAFCGTRGAKLAGLATFDRVWDELRTYGKLVGAESQAEQVIKTATGKIAELKAPVRGTAAAIYVSSGGKVLSPYGGPSMVTPIFQAVGLKNVYADTDKRVFDVSVEDLVSRNPQTIVLLYSGDKPEETLKAFTSASGVAGLAAVRDKRVLTLPFPYTDPPSVLSTRAPEQLTRLLTGFE</sequence>
<dbReference type="AlphaFoldDB" id="A0A4R4ZW13"/>
<keyword evidence="5" id="KW-1185">Reference proteome</keyword>
<dbReference type="OrthoDB" id="9797850at2"/>
<dbReference type="PANTHER" id="PTHR30535">
    <property type="entry name" value="VITAMIN B12-BINDING PROTEIN"/>
    <property type="match status" value="1"/>
</dbReference>
<dbReference type="PROSITE" id="PS51257">
    <property type="entry name" value="PROKAR_LIPOPROTEIN"/>
    <property type="match status" value="1"/>
</dbReference>
<feature type="chain" id="PRO_5020335585" description="Fe/B12 periplasmic-binding domain-containing protein" evidence="2">
    <location>
        <begin position="25"/>
        <end position="322"/>
    </location>
</feature>
<dbReference type="Gene3D" id="3.40.50.1980">
    <property type="entry name" value="Nitrogenase molybdenum iron protein domain"/>
    <property type="match status" value="2"/>
</dbReference>
<protein>
    <recommendedName>
        <fullName evidence="3">Fe/B12 periplasmic-binding domain-containing protein</fullName>
    </recommendedName>
</protein>
<dbReference type="SUPFAM" id="SSF53807">
    <property type="entry name" value="Helical backbone' metal receptor"/>
    <property type="match status" value="1"/>
</dbReference>
<dbReference type="RefSeq" id="WP_132165125.1">
    <property type="nucleotide sequence ID" value="NZ_SMKX01000005.1"/>
</dbReference>
<dbReference type="InterPro" id="IPR050902">
    <property type="entry name" value="ABC_Transporter_SBP"/>
</dbReference>
<reference evidence="4 5" key="1">
    <citation type="submission" date="2019-03" db="EMBL/GenBank/DDBJ databases">
        <title>Draft genome sequences of novel Actinobacteria.</title>
        <authorList>
            <person name="Sahin N."/>
            <person name="Ay H."/>
            <person name="Saygin H."/>
        </authorList>
    </citation>
    <scope>NUCLEOTIDE SEQUENCE [LARGE SCALE GENOMIC DNA]</scope>
    <source>
        <strain evidence="4 5">JCM 13523</strain>
    </source>
</reference>
<dbReference type="Pfam" id="PF01497">
    <property type="entry name" value="Peripla_BP_2"/>
    <property type="match status" value="1"/>
</dbReference>
<accession>A0A4R4ZW13</accession>
<gene>
    <name evidence="4" type="ORF">E1263_03180</name>
</gene>
<feature type="domain" description="Fe/B12 periplasmic-binding" evidence="3">
    <location>
        <begin position="49"/>
        <end position="322"/>
    </location>
</feature>
<evidence type="ECO:0000313" key="5">
    <source>
        <dbReference type="Proteomes" id="UP000295124"/>
    </source>
</evidence>
<dbReference type="PROSITE" id="PS50983">
    <property type="entry name" value="FE_B12_PBP"/>
    <property type="match status" value="1"/>
</dbReference>
<organism evidence="4 5">
    <name type="scientific">Kribbella antibiotica</name>
    <dbReference type="NCBI Taxonomy" id="190195"/>
    <lineage>
        <taxon>Bacteria</taxon>
        <taxon>Bacillati</taxon>
        <taxon>Actinomycetota</taxon>
        <taxon>Actinomycetes</taxon>
        <taxon>Propionibacteriales</taxon>
        <taxon>Kribbellaceae</taxon>
        <taxon>Kribbella</taxon>
    </lineage>
</organism>
<dbReference type="PANTHER" id="PTHR30535:SF7">
    <property type="entry name" value="IRON(III) DICITRATE-BINDING PROTEIN"/>
    <property type="match status" value="1"/>
</dbReference>
<keyword evidence="2" id="KW-0732">Signal</keyword>
<evidence type="ECO:0000256" key="1">
    <source>
        <dbReference type="ARBA" id="ARBA00008814"/>
    </source>
</evidence>
<dbReference type="EMBL" id="SMKX01000005">
    <property type="protein sequence ID" value="TDD62730.1"/>
    <property type="molecule type" value="Genomic_DNA"/>
</dbReference>
<evidence type="ECO:0000313" key="4">
    <source>
        <dbReference type="EMBL" id="TDD62730.1"/>
    </source>
</evidence>
<dbReference type="InterPro" id="IPR002491">
    <property type="entry name" value="ABC_transptr_periplasmic_BD"/>
</dbReference>
<dbReference type="Proteomes" id="UP000295124">
    <property type="component" value="Unassembled WGS sequence"/>
</dbReference>
<name>A0A4R4ZW13_9ACTN</name>
<comment type="similarity">
    <text evidence="1">Belongs to the bacterial solute-binding protein 8 family.</text>
</comment>
<comment type="caution">
    <text evidence="4">The sequence shown here is derived from an EMBL/GenBank/DDBJ whole genome shotgun (WGS) entry which is preliminary data.</text>
</comment>